<name>A0A1G9M4V1_9SPHI</name>
<protein>
    <submittedName>
        <fullName evidence="4">Calcineurin-like phosphoesterase</fullName>
    </submittedName>
</protein>
<sequence length="351" mass="40394">MRSEDMRTYEIFLIGDTGNVHRHGPDPVLETLRSHFDEDQHSAVIFLGDNIYPRGLPPKGNILRKDAENSLIAHKNALKDYHGKVLFISGNHDWNKGRQDGYDYVIRQEKYLEKLFGKNVMFPSNGCPGPTEINVNPNLTIILINTQWWLQPGYRPIGKDCGCRVESEEDFFNQLTSILENNKGKRVVIAGHAPVYSYAIHGGRYKLRHHLFPLTIYHRRAYVPLPLIGSLLPIYRKYFGAKEDIAHPRYRHLRKRLIEIFKSHPGIIYASGHEHNLQHISKDNNHYIVSGAGSKLKYVLREGKNLKFGMKAKGFFKLRFENEGAVLLSSWVVDPGSDKGKMVYEYKIEQT</sequence>
<accession>A0A1G9M4V1</accession>
<dbReference type="Pfam" id="PF00149">
    <property type="entry name" value="Metallophos"/>
    <property type="match status" value="1"/>
</dbReference>
<evidence type="ECO:0000313" key="4">
    <source>
        <dbReference type="EMBL" id="SDL69289.1"/>
    </source>
</evidence>
<evidence type="ECO:0000313" key="5">
    <source>
        <dbReference type="Proteomes" id="UP000199226"/>
    </source>
</evidence>
<keyword evidence="1" id="KW-0732">Signal</keyword>
<organism evidence="4 5">
    <name type="scientific">Daejeonella rubra</name>
    <dbReference type="NCBI Taxonomy" id="990371"/>
    <lineage>
        <taxon>Bacteria</taxon>
        <taxon>Pseudomonadati</taxon>
        <taxon>Bacteroidota</taxon>
        <taxon>Sphingobacteriia</taxon>
        <taxon>Sphingobacteriales</taxon>
        <taxon>Sphingobacteriaceae</taxon>
        <taxon>Daejeonella</taxon>
    </lineage>
</organism>
<dbReference type="SUPFAM" id="SSF56300">
    <property type="entry name" value="Metallo-dependent phosphatases"/>
    <property type="match status" value="1"/>
</dbReference>
<dbReference type="Gene3D" id="3.60.21.10">
    <property type="match status" value="2"/>
</dbReference>
<keyword evidence="5" id="KW-1185">Reference proteome</keyword>
<dbReference type="InterPro" id="IPR051558">
    <property type="entry name" value="Metallophosphoesterase_PAP"/>
</dbReference>
<feature type="domain" description="Calcineurin-like phosphoesterase" evidence="3">
    <location>
        <begin position="11"/>
        <end position="207"/>
    </location>
</feature>
<dbReference type="STRING" id="990371.SAMN05421813_101231"/>
<dbReference type="AlphaFoldDB" id="A0A1G9M4V1"/>
<evidence type="ECO:0000259" key="3">
    <source>
        <dbReference type="Pfam" id="PF00149"/>
    </source>
</evidence>
<dbReference type="Proteomes" id="UP000199226">
    <property type="component" value="Unassembled WGS sequence"/>
</dbReference>
<reference evidence="5" key="1">
    <citation type="submission" date="2016-10" db="EMBL/GenBank/DDBJ databases">
        <authorList>
            <person name="Varghese N."/>
            <person name="Submissions S."/>
        </authorList>
    </citation>
    <scope>NUCLEOTIDE SEQUENCE [LARGE SCALE GENOMIC DNA]</scope>
    <source>
        <strain evidence="5">DSM 24536</strain>
    </source>
</reference>
<proteinExistence type="predicted"/>
<dbReference type="InterPro" id="IPR004843">
    <property type="entry name" value="Calcineurin-like_PHP"/>
</dbReference>
<gene>
    <name evidence="4" type="ORF">SAMN05421813_101231</name>
</gene>
<dbReference type="EMBL" id="FNHH01000001">
    <property type="protein sequence ID" value="SDL69289.1"/>
    <property type="molecule type" value="Genomic_DNA"/>
</dbReference>
<dbReference type="InterPro" id="IPR029052">
    <property type="entry name" value="Metallo-depent_PP-like"/>
</dbReference>
<dbReference type="RefSeq" id="WP_245704384.1">
    <property type="nucleotide sequence ID" value="NZ_FNHH01000001.1"/>
</dbReference>
<dbReference type="PANTHER" id="PTHR10161:SF14">
    <property type="entry name" value="TARTRATE-RESISTANT ACID PHOSPHATASE TYPE 5"/>
    <property type="match status" value="1"/>
</dbReference>
<dbReference type="GO" id="GO:0016787">
    <property type="term" value="F:hydrolase activity"/>
    <property type="evidence" value="ECO:0007669"/>
    <property type="project" value="UniProtKB-KW"/>
</dbReference>
<evidence type="ECO:0000256" key="2">
    <source>
        <dbReference type="ARBA" id="ARBA00022801"/>
    </source>
</evidence>
<dbReference type="PANTHER" id="PTHR10161">
    <property type="entry name" value="TARTRATE-RESISTANT ACID PHOSPHATASE TYPE 5"/>
    <property type="match status" value="1"/>
</dbReference>
<evidence type="ECO:0000256" key="1">
    <source>
        <dbReference type="ARBA" id="ARBA00022729"/>
    </source>
</evidence>
<keyword evidence="2" id="KW-0378">Hydrolase</keyword>